<name>A0A699ZZJ5_HAELA</name>
<dbReference type="InterPro" id="IPR029787">
    <property type="entry name" value="Nucleotide_cyclase"/>
</dbReference>
<dbReference type="Gene3D" id="3.30.70.1230">
    <property type="entry name" value="Nucleotide cyclase"/>
    <property type="match status" value="1"/>
</dbReference>
<accession>A0A699ZZJ5</accession>
<dbReference type="PANTHER" id="PTHR43081">
    <property type="entry name" value="ADENYLATE CYCLASE, TERMINAL-DIFFERENTIATION SPECIFIC-RELATED"/>
    <property type="match status" value="1"/>
</dbReference>
<comment type="caution">
    <text evidence="1">The sequence shown here is derived from an EMBL/GenBank/DDBJ whole genome shotgun (WGS) entry which is preliminary data.</text>
</comment>
<proteinExistence type="predicted"/>
<feature type="non-terminal residue" evidence="1">
    <location>
        <position position="1"/>
    </location>
</feature>
<reference evidence="1 2" key="1">
    <citation type="submission" date="2020-02" db="EMBL/GenBank/DDBJ databases">
        <title>Draft genome sequence of Haematococcus lacustris strain NIES-144.</title>
        <authorList>
            <person name="Morimoto D."/>
            <person name="Nakagawa S."/>
            <person name="Yoshida T."/>
            <person name="Sawayama S."/>
        </authorList>
    </citation>
    <scope>NUCLEOTIDE SEQUENCE [LARGE SCALE GENOMIC DNA]</scope>
    <source>
        <strain evidence="1 2">NIES-144</strain>
    </source>
</reference>
<protein>
    <submittedName>
        <fullName evidence="1">Guanylate cyclase domain-containing protein</fullName>
    </submittedName>
</protein>
<feature type="non-terminal residue" evidence="1">
    <location>
        <position position="58"/>
    </location>
</feature>
<dbReference type="PANTHER" id="PTHR43081:SF1">
    <property type="entry name" value="ADENYLATE CYCLASE, TERMINAL-DIFFERENTIATION SPECIFIC"/>
    <property type="match status" value="1"/>
</dbReference>
<dbReference type="AlphaFoldDB" id="A0A699ZZJ5"/>
<dbReference type="SUPFAM" id="SSF55073">
    <property type="entry name" value="Nucleotide cyclase"/>
    <property type="match status" value="1"/>
</dbReference>
<dbReference type="InterPro" id="IPR050697">
    <property type="entry name" value="Adenylyl/Guanylyl_Cyclase_3/4"/>
</dbReference>
<dbReference type="Proteomes" id="UP000485058">
    <property type="component" value="Unassembled WGS sequence"/>
</dbReference>
<evidence type="ECO:0000313" key="1">
    <source>
        <dbReference type="EMBL" id="GFH23908.1"/>
    </source>
</evidence>
<sequence length="58" mass="6368">EVLPAGVMEASMKAHDNLVRRLALQNAGYEFGTEGDSFLLCFHSPEAAVTFAMQLQVR</sequence>
<organism evidence="1 2">
    <name type="scientific">Haematococcus lacustris</name>
    <name type="common">Green alga</name>
    <name type="synonym">Haematococcus pluvialis</name>
    <dbReference type="NCBI Taxonomy" id="44745"/>
    <lineage>
        <taxon>Eukaryota</taxon>
        <taxon>Viridiplantae</taxon>
        <taxon>Chlorophyta</taxon>
        <taxon>core chlorophytes</taxon>
        <taxon>Chlorophyceae</taxon>
        <taxon>CS clade</taxon>
        <taxon>Chlamydomonadales</taxon>
        <taxon>Haematococcaceae</taxon>
        <taxon>Haematococcus</taxon>
    </lineage>
</organism>
<dbReference type="EMBL" id="BLLF01002394">
    <property type="protein sequence ID" value="GFH23908.1"/>
    <property type="molecule type" value="Genomic_DNA"/>
</dbReference>
<keyword evidence="2" id="KW-1185">Reference proteome</keyword>
<evidence type="ECO:0000313" key="2">
    <source>
        <dbReference type="Proteomes" id="UP000485058"/>
    </source>
</evidence>
<gene>
    <name evidence="1" type="ORF">HaLaN_21602</name>
</gene>